<dbReference type="CDD" id="cd21173">
    <property type="entry name" value="NucC-like"/>
    <property type="match status" value="1"/>
</dbReference>
<keyword evidence="3" id="KW-1185">Reference proteome</keyword>
<dbReference type="OrthoDB" id="1494246at2"/>
<evidence type="ECO:0000259" key="1">
    <source>
        <dbReference type="Pfam" id="PF20247"/>
    </source>
</evidence>
<feature type="domain" description="DUF6602" evidence="1">
    <location>
        <begin position="22"/>
        <end position="123"/>
    </location>
</feature>
<dbReference type="AlphaFoldDB" id="A0A1B9E4E1"/>
<dbReference type="EMBL" id="LVEP01000020">
    <property type="protein sequence ID" value="OCB76805.1"/>
    <property type="molecule type" value="Genomic_DNA"/>
</dbReference>
<dbReference type="Pfam" id="PF20247">
    <property type="entry name" value="DUF6602"/>
    <property type="match status" value="1"/>
</dbReference>
<proteinExistence type="predicted"/>
<reference evidence="2 3" key="1">
    <citation type="submission" date="2016-03" db="EMBL/GenBank/DDBJ databases">
        <authorList>
            <person name="Ploux O."/>
        </authorList>
    </citation>
    <scope>NUCLEOTIDE SEQUENCE [LARGE SCALE GENOMIC DNA]</scope>
    <source>
        <strain evidence="2 3">LPB0076</strain>
    </source>
</reference>
<comment type="caution">
    <text evidence="2">The sequence shown here is derived from an EMBL/GenBank/DDBJ whole genome shotgun (WGS) entry which is preliminary data.</text>
</comment>
<gene>
    <name evidence="2" type="ORF">LPBF_05735</name>
</gene>
<accession>A0A1B9E4E1</accession>
<organism evidence="2 3">
    <name type="scientific">Flavobacterium crassostreae</name>
    <dbReference type="NCBI Taxonomy" id="1763534"/>
    <lineage>
        <taxon>Bacteria</taxon>
        <taxon>Pseudomonadati</taxon>
        <taxon>Bacteroidota</taxon>
        <taxon>Flavobacteriia</taxon>
        <taxon>Flavobacteriales</taxon>
        <taxon>Flavobacteriaceae</taxon>
        <taxon>Flavobacterium</taxon>
    </lineage>
</organism>
<evidence type="ECO:0000313" key="3">
    <source>
        <dbReference type="Proteomes" id="UP000093510"/>
    </source>
</evidence>
<dbReference type="Proteomes" id="UP000093510">
    <property type="component" value="Unassembled WGS sequence"/>
</dbReference>
<name>A0A1B9E4E1_9FLAO</name>
<dbReference type="STRING" id="1763534.GCA_001831475_01996"/>
<sequence>MDTIEFHKSTAKELLAIKDRVRNLVNHWGEDGRHQEAVIKTMIQRFLPEKFRIGTGFIVRQTRQRGNHEPSKQIDLIIYDTSYPVLFKDNDFVILTADSVLGIIEVKANATNQGLSDIVKKANENGKFIFDGRVNKSKPLFNGIFSYESTVNNVDTIANHIKNPWDELGENRQKYSVNHISLTQDWFYKFWEHEFIDGNLPHYLYKIKELSFSFFISNLIDWISETSVIENSNLWFPVDKSIEVKKCF</sequence>
<dbReference type="PANTHER" id="PTHR37103">
    <property type="entry name" value="PUTATIVE-RELATED"/>
    <property type="match status" value="1"/>
</dbReference>
<protein>
    <recommendedName>
        <fullName evidence="1">DUF6602 domain-containing protein</fullName>
    </recommendedName>
</protein>
<dbReference type="InterPro" id="IPR046537">
    <property type="entry name" value="DUF6602"/>
</dbReference>
<dbReference type="PANTHER" id="PTHR37103:SF1">
    <property type="entry name" value="DUF6602 DOMAIN-CONTAINING PROTEIN"/>
    <property type="match status" value="1"/>
</dbReference>
<evidence type="ECO:0000313" key="2">
    <source>
        <dbReference type="EMBL" id="OCB76805.1"/>
    </source>
</evidence>
<dbReference type="RefSeq" id="WP_066333652.1">
    <property type="nucleotide sequence ID" value="NZ_CP017688.1"/>
</dbReference>